<dbReference type="VEuPathDB" id="FungiDB:SCHCODRAFT_02635181"/>
<feature type="domain" description="Glycoside hydrolase family 5" evidence="11">
    <location>
        <begin position="44"/>
        <end position="341"/>
    </location>
</feature>
<keyword evidence="7 9" id="KW-0378">Hydrolase</keyword>
<keyword evidence="6 10" id="KW-0732">Signal</keyword>
<evidence type="ECO:0000256" key="1">
    <source>
        <dbReference type="ARBA" id="ARBA00001678"/>
    </source>
</evidence>
<evidence type="ECO:0000256" key="8">
    <source>
        <dbReference type="ARBA" id="ARBA00023295"/>
    </source>
</evidence>
<evidence type="ECO:0000256" key="2">
    <source>
        <dbReference type="ARBA" id="ARBA00004613"/>
    </source>
</evidence>
<feature type="signal peptide" evidence="10">
    <location>
        <begin position="1"/>
        <end position="21"/>
    </location>
</feature>
<proteinExistence type="inferred from homology"/>
<organism evidence="13">
    <name type="scientific">Schizophyllum commune (strain H4-8 / FGSC 9210)</name>
    <name type="common">Split gill fungus</name>
    <dbReference type="NCBI Taxonomy" id="578458"/>
    <lineage>
        <taxon>Eukaryota</taxon>
        <taxon>Fungi</taxon>
        <taxon>Dikarya</taxon>
        <taxon>Basidiomycota</taxon>
        <taxon>Agaricomycotina</taxon>
        <taxon>Agaricomycetes</taxon>
        <taxon>Agaricomycetidae</taxon>
        <taxon>Agaricales</taxon>
        <taxon>Schizophyllaceae</taxon>
        <taxon>Schizophyllum</taxon>
    </lineage>
</organism>
<comment type="subcellular location">
    <subcellularLocation>
        <location evidence="2">Secreted</location>
    </subcellularLocation>
</comment>
<dbReference type="InterPro" id="IPR045053">
    <property type="entry name" value="MAN-like"/>
</dbReference>
<dbReference type="PROSITE" id="PS00659">
    <property type="entry name" value="GLYCOSYL_HYDROL_F5"/>
    <property type="match status" value="1"/>
</dbReference>
<evidence type="ECO:0000313" key="12">
    <source>
        <dbReference type="EMBL" id="EFI94550.1"/>
    </source>
</evidence>
<dbReference type="PANTHER" id="PTHR31451">
    <property type="match status" value="1"/>
</dbReference>
<comment type="catalytic activity">
    <reaction evidence="1">
        <text>Random hydrolysis of (1-&gt;4)-beta-D-mannosidic linkages in mannans, galactomannans and glucomannans.</text>
        <dbReference type="EC" id="3.2.1.78"/>
    </reaction>
</comment>
<gene>
    <name evidence="12" type="ORF">SCHCODRAFT_16928</name>
</gene>
<dbReference type="GO" id="GO:0046355">
    <property type="term" value="P:mannan catabolic process"/>
    <property type="evidence" value="ECO:0007669"/>
    <property type="project" value="UniProtKB-ARBA"/>
</dbReference>
<evidence type="ECO:0000313" key="13">
    <source>
        <dbReference type="Proteomes" id="UP000007431"/>
    </source>
</evidence>
<dbReference type="OrthoDB" id="406631at2759"/>
<dbReference type="EMBL" id="GL377309">
    <property type="protein sequence ID" value="EFI94550.1"/>
    <property type="molecule type" value="Genomic_DNA"/>
</dbReference>
<dbReference type="AlphaFoldDB" id="D8QCL8"/>
<dbReference type="InterPro" id="IPR001547">
    <property type="entry name" value="Glyco_hydro_5"/>
</dbReference>
<evidence type="ECO:0000259" key="11">
    <source>
        <dbReference type="Pfam" id="PF00150"/>
    </source>
</evidence>
<dbReference type="PANTHER" id="PTHR31451:SF39">
    <property type="entry name" value="MANNAN ENDO-1,4-BETA-MANNOSIDASE 1"/>
    <property type="match status" value="1"/>
</dbReference>
<sequence length="379" mass="40258">MAKITLASLALALSVARGASAAGFVSTNGTKFTLDGEPYTVVGSNSYWVGLNGYSTDAMDQAFKDIADAGATTVRTWGFNEVTSPNGIPYYQSWSGSTPTVNTGADGLGNFDNVVAAAKANGLKLIVALTNNWADYGGMDVYTKQILGSSNDHDAFYTNDDIKTAFKSYINAFVSRYADEPAILAWELANEPRCKGSPGTSSGSCTTETVTAWIEEISAYIKSLDSNHLVAVGDEGFFNQPGNPSYPYQGGEGVDFDANLAIDSIDFGTFHAYPEGWGQSDAKAWGTQWIADHATSQETVGKPVIIEEFGVTSNQAEVYTAWLDEVVSSGLAGDLIWQAGSHLPTGDTADDGFAIFPDDPVYPVLQSHAQELKSRDGSA</sequence>
<protein>
    <recommendedName>
        <fullName evidence="4">mannan endo-1,4-beta-mannosidase</fullName>
        <ecNumber evidence="4">3.2.1.78</ecNumber>
    </recommendedName>
</protein>
<evidence type="ECO:0000256" key="7">
    <source>
        <dbReference type="ARBA" id="ARBA00022801"/>
    </source>
</evidence>
<dbReference type="GO" id="GO:0016985">
    <property type="term" value="F:mannan endo-1,4-beta-mannosidase activity"/>
    <property type="evidence" value="ECO:0007669"/>
    <property type="project" value="UniProtKB-EC"/>
</dbReference>
<feature type="chain" id="PRO_5003120841" description="mannan endo-1,4-beta-mannosidase" evidence="10">
    <location>
        <begin position="22"/>
        <end position="379"/>
    </location>
</feature>
<dbReference type="InterPro" id="IPR018087">
    <property type="entry name" value="Glyco_hydro_5_CS"/>
</dbReference>
<dbReference type="STRING" id="578458.D8QCL8"/>
<dbReference type="RefSeq" id="XP_003029453.1">
    <property type="nucleotide sequence ID" value="XM_003029407.1"/>
</dbReference>
<evidence type="ECO:0000256" key="4">
    <source>
        <dbReference type="ARBA" id="ARBA00012706"/>
    </source>
</evidence>
<evidence type="ECO:0000256" key="5">
    <source>
        <dbReference type="ARBA" id="ARBA00022525"/>
    </source>
</evidence>
<reference evidence="12 13" key="1">
    <citation type="journal article" date="2010" name="Nat. Biotechnol.">
        <title>Genome sequence of the model mushroom Schizophyllum commune.</title>
        <authorList>
            <person name="Ohm R.A."/>
            <person name="de Jong J.F."/>
            <person name="Lugones L.G."/>
            <person name="Aerts A."/>
            <person name="Kothe E."/>
            <person name="Stajich J.E."/>
            <person name="de Vries R.P."/>
            <person name="Record E."/>
            <person name="Levasseur A."/>
            <person name="Baker S.E."/>
            <person name="Bartholomew K.A."/>
            <person name="Coutinho P.M."/>
            <person name="Erdmann S."/>
            <person name="Fowler T.J."/>
            <person name="Gathman A.C."/>
            <person name="Lombard V."/>
            <person name="Henrissat B."/>
            <person name="Knabe N."/>
            <person name="Kuees U."/>
            <person name="Lilly W.W."/>
            <person name="Lindquist E."/>
            <person name="Lucas S."/>
            <person name="Magnuson J.K."/>
            <person name="Piumi F."/>
            <person name="Raudaskoski M."/>
            <person name="Salamov A."/>
            <person name="Schmutz J."/>
            <person name="Schwarze F.W.M.R."/>
            <person name="vanKuyk P.A."/>
            <person name="Horton J.S."/>
            <person name="Grigoriev I.V."/>
            <person name="Woesten H.A.B."/>
        </authorList>
    </citation>
    <scope>NUCLEOTIDE SEQUENCE [LARGE SCALE GENOMIC DNA]</scope>
    <source>
        <strain evidence="13">H4-8 / FGSC 9210</strain>
    </source>
</reference>
<dbReference type="Proteomes" id="UP000007431">
    <property type="component" value="Unassembled WGS sequence"/>
</dbReference>
<evidence type="ECO:0000256" key="10">
    <source>
        <dbReference type="SAM" id="SignalP"/>
    </source>
</evidence>
<comment type="similarity">
    <text evidence="3 9">Belongs to the glycosyl hydrolase 5 (cellulase A) family.</text>
</comment>
<dbReference type="Pfam" id="PF00150">
    <property type="entry name" value="Cellulase"/>
    <property type="match status" value="1"/>
</dbReference>
<dbReference type="OMA" id="MNLGIDT"/>
<evidence type="ECO:0000256" key="6">
    <source>
        <dbReference type="ARBA" id="ARBA00022729"/>
    </source>
</evidence>
<dbReference type="Gene3D" id="3.20.20.80">
    <property type="entry name" value="Glycosidases"/>
    <property type="match status" value="1"/>
</dbReference>
<dbReference type="HOGENOM" id="CLU_031603_4_1_1"/>
<dbReference type="InParanoid" id="D8QCL8"/>
<dbReference type="SUPFAM" id="SSF51445">
    <property type="entry name" value="(Trans)glycosidases"/>
    <property type="match status" value="1"/>
</dbReference>
<dbReference type="InterPro" id="IPR017853">
    <property type="entry name" value="GH"/>
</dbReference>
<dbReference type="GO" id="GO:0005576">
    <property type="term" value="C:extracellular region"/>
    <property type="evidence" value="ECO:0007669"/>
    <property type="project" value="UniProtKB-SubCell"/>
</dbReference>
<dbReference type="KEGG" id="scm:SCHCO_02635181"/>
<evidence type="ECO:0000256" key="9">
    <source>
        <dbReference type="RuleBase" id="RU361153"/>
    </source>
</evidence>
<keyword evidence="13" id="KW-1185">Reference proteome</keyword>
<accession>D8QCL8</accession>
<keyword evidence="5" id="KW-0964">Secreted</keyword>
<dbReference type="eggNOG" id="ENOG502QS4Q">
    <property type="taxonomic scope" value="Eukaryota"/>
</dbReference>
<name>D8QCL8_SCHCM</name>
<evidence type="ECO:0000256" key="3">
    <source>
        <dbReference type="ARBA" id="ARBA00005641"/>
    </source>
</evidence>
<dbReference type="EC" id="3.2.1.78" evidence="4"/>
<keyword evidence="8 9" id="KW-0326">Glycosidase</keyword>
<dbReference type="GeneID" id="9594203"/>